<keyword evidence="3" id="KW-1185">Reference proteome</keyword>
<organism evidence="1 3">
    <name type="scientific">Lupinus albus</name>
    <name type="common">White lupine</name>
    <name type="synonym">Lupinus termis</name>
    <dbReference type="NCBI Taxonomy" id="3870"/>
    <lineage>
        <taxon>Eukaryota</taxon>
        <taxon>Viridiplantae</taxon>
        <taxon>Streptophyta</taxon>
        <taxon>Embryophyta</taxon>
        <taxon>Tracheophyta</taxon>
        <taxon>Spermatophyta</taxon>
        <taxon>Magnoliopsida</taxon>
        <taxon>eudicotyledons</taxon>
        <taxon>Gunneridae</taxon>
        <taxon>Pentapetalae</taxon>
        <taxon>rosids</taxon>
        <taxon>fabids</taxon>
        <taxon>Fabales</taxon>
        <taxon>Fabaceae</taxon>
        <taxon>Papilionoideae</taxon>
        <taxon>50 kb inversion clade</taxon>
        <taxon>genistoids sensu lato</taxon>
        <taxon>core genistoids</taxon>
        <taxon>Genisteae</taxon>
        <taxon>Lupinus</taxon>
    </lineage>
</organism>
<dbReference type="Proteomes" id="UP000447434">
    <property type="component" value="Chromosome 10"/>
</dbReference>
<protein>
    <submittedName>
        <fullName evidence="1">Uncharacterized protein</fullName>
    </submittedName>
</protein>
<dbReference type="Proteomes" id="UP000447434">
    <property type="component" value="Chromosome 13"/>
</dbReference>
<evidence type="ECO:0000313" key="1">
    <source>
        <dbReference type="EMBL" id="KAE9601974.1"/>
    </source>
</evidence>
<gene>
    <name evidence="2" type="ORF">Lalb_Chr10g0094111</name>
    <name evidence="1" type="ORF">Lalb_Chr13g0303461</name>
</gene>
<accession>A0A6A4PKX1</accession>
<name>A0A6A4PKX1_LUPAL</name>
<comment type="caution">
    <text evidence="1">The sequence shown here is derived from an EMBL/GenBank/DDBJ whole genome shotgun (WGS) entry which is preliminary data.</text>
</comment>
<evidence type="ECO:0000313" key="3">
    <source>
        <dbReference type="Proteomes" id="UP000447434"/>
    </source>
</evidence>
<sequence>MYEHHLQVLSESILKLGTFGPFIPHLIVVWGISSQIFKFGSIFPNCHAPLLQTQEFHFLLGPHICRKVLLQKSIFESCPIDNLLLMHHLAASEFPPVFSLLSKHIGRIGDLLLLSAHKCSKDPFQLLDPVICSIGCKASFELWGLTTTEVIQTPILSRSLSWWLLLLIQLM</sequence>
<reference evidence="1" key="2">
    <citation type="journal article" date="2020" name="Nat. Commun.">
        <title>High-quality genome sequence of white lupin provides insight into soil exploration and seed quality.</title>
        <authorList>
            <person name="Hufnagel B."/>
            <person name="Marques A."/>
            <person name="Soriano A."/>
            <person name="Marques L."/>
            <person name="Divol F."/>
            <person name="Doumas P."/>
            <person name="Sallet E."/>
            <person name="Mancinotti D."/>
            <person name="Carrere S."/>
            <person name="Marande W."/>
            <person name="Arribat S."/>
            <person name="Keller J."/>
            <person name="Huneau C."/>
            <person name="Blein T."/>
            <person name="Aime D."/>
            <person name="Laguerre M."/>
            <person name="Taylor J."/>
            <person name="Schubert V."/>
            <person name="Nelson M."/>
            <person name="Geu-Flores F."/>
            <person name="Crespi M."/>
            <person name="Gallardo K."/>
            <person name="Delaux P.M."/>
            <person name="Salse J."/>
            <person name="Berges H."/>
            <person name="Guyot R."/>
            <person name="Gouzy J."/>
            <person name="Peret B."/>
        </authorList>
    </citation>
    <scope>NUCLEOTIDE SEQUENCE</scope>
    <source>
        <tissue evidence="1">Leaves</tissue>
    </source>
</reference>
<proteinExistence type="predicted"/>
<reference evidence="3" key="1">
    <citation type="journal article" date="2020" name="Nat. Commun.">
        <title>Genome sequence of the cluster root forming white lupin.</title>
        <authorList>
            <person name="Hufnagel B."/>
            <person name="Marques A."/>
            <person name="Soriano A."/>
            <person name="Marques L."/>
            <person name="Divol F."/>
            <person name="Doumas P."/>
            <person name="Sallet E."/>
            <person name="Mancinotti D."/>
            <person name="Carrere S."/>
            <person name="Marande W."/>
            <person name="Arribat S."/>
            <person name="Keller J."/>
            <person name="Huneau C."/>
            <person name="Blein T."/>
            <person name="Aime D."/>
            <person name="Laguerre M."/>
            <person name="Taylor J."/>
            <person name="Schubert V."/>
            <person name="Nelson M."/>
            <person name="Geu-Flores F."/>
            <person name="Crespi M."/>
            <person name="Gallardo-Guerrero K."/>
            <person name="Delaux P.-M."/>
            <person name="Salse J."/>
            <person name="Berges H."/>
            <person name="Guyot R."/>
            <person name="Gouzy J."/>
            <person name="Peret B."/>
        </authorList>
    </citation>
    <scope>NUCLEOTIDE SEQUENCE [LARGE SCALE GENOMIC DNA]</scope>
    <source>
        <strain evidence="3">cv. Amiga</strain>
    </source>
</reference>
<evidence type="ECO:0000313" key="2">
    <source>
        <dbReference type="EMBL" id="KAE9605140.1"/>
    </source>
</evidence>
<dbReference type="AlphaFoldDB" id="A0A6A4PKX1"/>
<dbReference type="EMBL" id="WOCE01000010">
    <property type="protein sequence ID" value="KAE9605140.1"/>
    <property type="molecule type" value="Genomic_DNA"/>
</dbReference>
<dbReference type="EMBL" id="WOCE01000013">
    <property type="protein sequence ID" value="KAE9601974.1"/>
    <property type="molecule type" value="Genomic_DNA"/>
</dbReference>